<dbReference type="EMBL" id="CAFBMM010000006">
    <property type="protein sequence ID" value="CAB4897643.1"/>
    <property type="molecule type" value="Genomic_DNA"/>
</dbReference>
<evidence type="ECO:0000313" key="2">
    <source>
        <dbReference type="EMBL" id="CAB4897643.1"/>
    </source>
</evidence>
<accession>A0A6J7NBL5</accession>
<organism evidence="3">
    <name type="scientific">freshwater metagenome</name>
    <dbReference type="NCBI Taxonomy" id="449393"/>
    <lineage>
        <taxon>unclassified sequences</taxon>
        <taxon>metagenomes</taxon>
        <taxon>ecological metagenomes</taxon>
    </lineage>
</organism>
<sequence length="391" mass="42848">MIRIGSLGSRSTALVDERGALFCEALGWSLDWWIGADDRWRVPARENSVRQSRLADGPVVRTAVRVPSGDAVQTAYAVRAPHELVIWEIENDSPAAFVVALVIKGARAVNAAENIIFIDRRWGITTTRPASRWSVGRAEEVDVEVCGGTARTGSFPPTADRAGRITGAFLFPVAHRTRLRFAISLSGSERSAPDIDLATLPDSDAVARGWDAHLARGLRVELPDAQIMSALRSAQAEALLTASRNRPAPDLVAGLEDWGFDAEAATAWARLTTRARRRYRPDLSGATWESLSTNPGDLLRQIRHLLVAENPDEPKIEVLRHYPSSWRGQGVEVHNAPTLWGSVSFAVRWHGDRPALFWDIPVGVELSVPGLDADFVTREPKGEMLLAANRT</sequence>
<dbReference type="EMBL" id="CAFBOF010000058">
    <property type="protein sequence ID" value="CAB4988023.1"/>
    <property type="molecule type" value="Genomic_DNA"/>
</dbReference>
<protein>
    <submittedName>
        <fullName evidence="3">Unannotated protein</fullName>
    </submittedName>
</protein>
<gene>
    <name evidence="1" type="ORF">UFOPK2683_00025</name>
    <name evidence="2" type="ORF">UFOPK3605_00295</name>
    <name evidence="3" type="ORF">UFOPK3897_01567</name>
</gene>
<dbReference type="EMBL" id="CAEZYK010000001">
    <property type="protein sequence ID" value="CAB4711625.1"/>
    <property type="molecule type" value="Genomic_DNA"/>
</dbReference>
<evidence type="ECO:0000313" key="3">
    <source>
        <dbReference type="EMBL" id="CAB4988023.1"/>
    </source>
</evidence>
<reference evidence="3" key="1">
    <citation type="submission" date="2020-05" db="EMBL/GenBank/DDBJ databases">
        <authorList>
            <person name="Chiriac C."/>
            <person name="Salcher M."/>
            <person name="Ghai R."/>
            <person name="Kavagutti S V."/>
        </authorList>
    </citation>
    <scope>NUCLEOTIDE SEQUENCE</scope>
</reference>
<name>A0A6J7NBL5_9ZZZZ</name>
<proteinExistence type="predicted"/>
<evidence type="ECO:0000313" key="1">
    <source>
        <dbReference type="EMBL" id="CAB4711625.1"/>
    </source>
</evidence>
<dbReference type="AlphaFoldDB" id="A0A6J7NBL5"/>